<dbReference type="Gene3D" id="3.20.20.370">
    <property type="entry name" value="Glycoside hydrolase/deacetylase"/>
    <property type="match status" value="1"/>
</dbReference>
<evidence type="ECO:0000259" key="3">
    <source>
        <dbReference type="PROSITE" id="PS51677"/>
    </source>
</evidence>
<dbReference type="CDD" id="cd10918">
    <property type="entry name" value="CE4_NodB_like_5s_6s"/>
    <property type="match status" value="1"/>
</dbReference>
<proteinExistence type="predicted"/>
<dbReference type="GO" id="GO:0016810">
    <property type="term" value="F:hydrolase activity, acting on carbon-nitrogen (but not peptide) bonds"/>
    <property type="evidence" value="ECO:0007669"/>
    <property type="project" value="InterPro"/>
</dbReference>
<evidence type="ECO:0000313" key="4">
    <source>
        <dbReference type="EMBL" id="RAI97896.1"/>
    </source>
</evidence>
<dbReference type="PANTHER" id="PTHR34216:SF3">
    <property type="entry name" value="POLY-BETA-1,6-N-ACETYL-D-GLUCOSAMINE N-DEACETYLASE"/>
    <property type="match status" value="1"/>
</dbReference>
<dbReference type="AlphaFoldDB" id="A0A327Q7Y4"/>
<dbReference type="GO" id="GO:0005576">
    <property type="term" value="C:extracellular region"/>
    <property type="evidence" value="ECO:0007669"/>
    <property type="project" value="UniProtKB-SubCell"/>
</dbReference>
<dbReference type="GO" id="GO:0005975">
    <property type="term" value="P:carbohydrate metabolic process"/>
    <property type="evidence" value="ECO:0007669"/>
    <property type="project" value="InterPro"/>
</dbReference>
<accession>A0A327Q7Y4</accession>
<keyword evidence="5" id="KW-1185">Reference proteome</keyword>
<comment type="subcellular location">
    <subcellularLocation>
        <location evidence="1">Secreted</location>
    </subcellularLocation>
</comment>
<evidence type="ECO:0000313" key="5">
    <source>
        <dbReference type="Proteomes" id="UP000249547"/>
    </source>
</evidence>
<comment type="caution">
    <text evidence="4">The sequence shown here is derived from an EMBL/GenBank/DDBJ whole genome shotgun (WGS) entry which is preliminary data.</text>
</comment>
<dbReference type="OrthoDB" id="1446101at2"/>
<protein>
    <submittedName>
        <fullName evidence="4">Polysaccharide deacetylase</fullName>
    </submittedName>
</protein>
<dbReference type="PROSITE" id="PS51677">
    <property type="entry name" value="NODB"/>
    <property type="match status" value="1"/>
</dbReference>
<reference evidence="4 5" key="1">
    <citation type="submission" date="2018-06" db="EMBL/GenBank/DDBJ databases">
        <title>Genomic Encyclopedia of Archaeal and Bacterial Type Strains, Phase II (KMG-II): from individual species to whole genera.</title>
        <authorList>
            <person name="Goeker M."/>
        </authorList>
    </citation>
    <scope>NUCLEOTIDE SEQUENCE [LARGE SCALE GENOMIC DNA]</scope>
    <source>
        <strain evidence="4 5">DSM 23857</strain>
    </source>
</reference>
<dbReference type="SUPFAM" id="SSF88713">
    <property type="entry name" value="Glycoside hydrolase/deacetylase"/>
    <property type="match status" value="1"/>
</dbReference>
<organism evidence="4 5">
    <name type="scientific">Chitinophaga skermanii</name>
    <dbReference type="NCBI Taxonomy" id="331697"/>
    <lineage>
        <taxon>Bacteria</taxon>
        <taxon>Pseudomonadati</taxon>
        <taxon>Bacteroidota</taxon>
        <taxon>Chitinophagia</taxon>
        <taxon>Chitinophagales</taxon>
        <taxon>Chitinophagaceae</taxon>
        <taxon>Chitinophaga</taxon>
    </lineage>
</organism>
<dbReference type="EMBL" id="QLLL01000013">
    <property type="protein sequence ID" value="RAI97896.1"/>
    <property type="molecule type" value="Genomic_DNA"/>
</dbReference>
<dbReference type="RefSeq" id="WP_111600324.1">
    <property type="nucleotide sequence ID" value="NZ_QLLL01000013.1"/>
</dbReference>
<dbReference type="PANTHER" id="PTHR34216">
    <property type="match status" value="1"/>
</dbReference>
<dbReference type="InterPro" id="IPR011330">
    <property type="entry name" value="Glyco_hydro/deAcase_b/a-brl"/>
</dbReference>
<sequence>MTPLKQAFYTGIRFMPIALLKSLNPHRIILPYQHLVNDEQVAHIKHLYPFKGTKAFAKDIDYLLKHFKPLSVEDILQHINAGTPLPQNGFLLSFDDGLREVKTHIAPLLEQKGVPAAFFINTAFLDNKELFYNMKVSLLIESMVKQQVSPAQLERMAEIMGLPGRVSRGELQQRIRQITYSNKQLADELGEVAGLDFQSFLREKQPFLNSDEVQTLVDKGFAIGGHSIDHPYYTSLTLEQQIQQTLGSVNPLVERFQLPYKIFAFPHYDTGVSKAFFDAMLHVPNPPLDLIFGTSNHKQDISPRILHRFNCERPAIDIQSAVKGILAYTIGNTYRGKQIVHRS</sequence>
<evidence type="ECO:0000256" key="1">
    <source>
        <dbReference type="ARBA" id="ARBA00004613"/>
    </source>
</evidence>
<dbReference type="Proteomes" id="UP000249547">
    <property type="component" value="Unassembled WGS sequence"/>
</dbReference>
<feature type="domain" description="NodB homology" evidence="3">
    <location>
        <begin position="88"/>
        <end position="343"/>
    </location>
</feature>
<name>A0A327Q7Y4_9BACT</name>
<keyword evidence="2" id="KW-0732">Signal</keyword>
<gene>
    <name evidence="4" type="ORF">LX64_04946</name>
</gene>
<dbReference type="Pfam" id="PF01522">
    <property type="entry name" value="Polysacc_deac_1"/>
    <property type="match status" value="2"/>
</dbReference>
<dbReference type="InterPro" id="IPR002509">
    <property type="entry name" value="NODB_dom"/>
</dbReference>
<evidence type="ECO:0000256" key="2">
    <source>
        <dbReference type="ARBA" id="ARBA00022729"/>
    </source>
</evidence>
<dbReference type="InterPro" id="IPR051398">
    <property type="entry name" value="Polysacch_Deacetylase"/>
</dbReference>